<accession>A0A846XAQ8</accession>
<keyword evidence="3" id="KW-1185">Reference proteome</keyword>
<gene>
    <name evidence="2" type="ORF">HGA13_08510</name>
</gene>
<sequence>MIRPAGPGPAYLFPGRPPSRPRHPHSLRDVLTEHGLPIRPARNTAMITAAGELPPMVMSDLFGIDPGTAQKWAHCAQAGWADYLAHVHP</sequence>
<proteinExistence type="predicted"/>
<dbReference type="EMBL" id="JAAXOO010000002">
    <property type="protein sequence ID" value="NKY33108.1"/>
    <property type="molecule type" value="Genomic_DNA"/>
</dbReference>
<evidence type="ECO:0000313" key="2">
    <source>
        <dbReference type="EMBL" id="NKY33108.1"/>
    </source>
</evidence>
<protein>
    <submittedName>
        <fullName evidence="2">Uncharacterized protein</fullName>
    </submittedName>
</protein>
<dbReference type="RefSeq" id="WP_157112700.1">
    <property type="nucleotide sequence ID" value="NZ_JAAXOO010000002.1"/>
</dbReference>
<dbReference type="AlphaFoldDB" id="A0A846XAQ8"/>
<reference evidence="2 3" key="1">
    <citation type="submission" date="2020-04" db="EMBL/GenBank/DDBJ databases">
        <title>MicrobeNet Type strains.</title>
        <authorList>
            <person name="Nicholson A.C."/>
        </authorList>
    </citation>
    <scope>NUCLEOTIDE SEQUENCE [LARGE SCALE GENOMIC DNA]</scope>
    <source>
        <strain evidence="2 3">DSM 45078</strain>
    </source>
</reference>
<evidence type="ECO:0000313" key="3">
    <source>
        <dbReference type="Proteomes" id="UP000565715"/>
    </source>
</evidence>
<organism evidence="2 3">
    <name type="scientific">Nocardia speluncae</name>
    <dbReference type="NCBI Taxonomy" id="419477"/>
    <lineage>
        <taxon>Bacteria</taxon>
        <taxon>Bacillati</taxon>
        <taxon>Actinomycetota</taxon>
        <taxon>Actinomycetes</taxon>
        <taxon>Mycobacteriales</taxon>
        <taxon>Nocardiaceae</taxon>
        <taxon>Nocardia</taxon>
    </lineage>
</organism>
<evidence type="ECO:0000256" key="1">
    <source>
        <dbReference type="SAM" id="MobiDB-lite"/>
    </source>
</evidence>
<name>A0A846XAQ8_9NOCA</name>
<comment type="caution">
    <text evidence="2">The sequence shown here is derived from an EMBL/GenBank/DDBJ whole genome shotgun (WGS) entry which is preliminary data.</text>
</comment>
<dbReference type="Proteomes" id="UP000565715">
    <property type="component" value="Unassembled WGS sequence"/>
</dbReference>
<feature type="region of interest" description="Disordered" evidence="1">
    <location>
        <begin position="1"/>
        <end position="25"/>
    </location>
</feature>